<reference evidence="1 2" key="1">
    <citation type="journal article" date="2018" name="Nat. Ecol. Evol.">
        <title>Shark genomes provide insights into elasmobranch evolution and the origin of vertebrates.</title>
        <authorList>
            <person name="Hara Y"/>
            <person name="Yamaguchi K"/>
            <person name="Onimaru K"/>
            <person name="Kadota M"/>
            <person name="Koyanagi M"/>
            <person name="Keeley SD"/>
            <person name="Tatsumi K"/>
            <person name="Tanaka K"/>
            <person name="Motone F"/>
            <person name="Kageyama Y"/>
            <person name="Nozu R"/>
            <person name="Adachi N"/>
            <person name="Nishimura O"/>
            <person name="Nakagawa R"/>
            <person name="Tanegashima C"/>
            <person name="Kiyatake I"/>
            <person name="Matsumoto R"/>
            <person name="Murakumo K"/>
            <person name="Nishida K"/>
            <person name="Terakita A"/>
            <person name="Kuratani S"/>
            <person name="Sato K"/>
            <person name="Hyodo S Kuraku.S."/>
        </authorList>
    </citation>
    <scope>NUCLEOTIDE SEQUENCE [LARGE SCALE GENOMIC DNA]</scope>
</reference>
<name>A0A401TC65_CHIPU</name>
<keyword evidence="2" id="KW-1185">Reference proteome</keyword>
<gene>
    <name evidence="1" type="ORF">chiPu_0024316</name>
</gene>
<feature type="non-terminal residue" evidence="1">
    <location>
        <position position="1"/>
    </location>
</feature>
<proteinExistence type="predicted"/>
<evidence type="ECO:0000313" key="1">
    <source>
        <dbReference type="EMBL" id="GCC40250.1"/>
    </source>
</evidence>
<evidence type="ECO:0000313" key="2">
    <source>
        <dbReference type="Proteomes" id="UP000287033"/>
    </source>
</evidence>
<sequence length="190" mass="19760">GRRLLLWSLRKRRGLLLHGRPALRVAWTHRALALALGCRARLLRGGRRLPGLLLGVRARSPLLGPSLTLRASLLARGAGVLLGGRGPGLAVRLSRGRPGAFGLLLGRSARGGLPRLLGPGARLPLVLGRSLTPGPRLLWRPLLGHGAGLTLLGWAHGGSGAHRCPLLAGGTAGLRGQALDLLALGRRPGV</sequence>
<dbReference type="AlphaFoldDB" id="A0A401TC65"/>
<dbReference type="EMBL" id="BEZZ01036940">
    <property type="protein sequence ID" value="GCC40250.1"/>
    <property type="molecule type" value="Genomic_DNA"/>
</dbReference>
<comment type="caution">
    <text evidence="1">The sequence shown here is derived from an EMBL/GenBank/DDBJ whole genome shotgun (WGS) entry which is preliminary data.</text>
</comment>
<organism evidence="1 2">
    <name type="scientific">Chiloscyllium punctatum</name>
    <name type="common">Brownbanded bambooshark</name>
    <name type="synonym">Hemiscyllium punctatum</name>
    <dbReference type="NCBI Taxonomy" id="137246"/>
    <lineage>
        <taxon>Eukaryota</taxon>
        <taxon>Metazoa</taxon>
        <taxon>Chordata</taxon>
        <taxon>Craniata</taxon>
        <taxon>Vertebrata</taxon>
        <taxon>Chondrichthyes</taxon>
        <taxon>Elasmobranchii</taxon>
        <taxon>Galeomorphii</taxon>
        <taxon>Galeoidea</taxon>
        <taxon>Orectolobiformes</taxon>
        <taxon>Hemiscylliidae</taxon>
        <taxon>Chiloscyllium</taxon>
    </lineage>
</organism>
<accession>A0A401TC65</accession>
<protein>
    <submittedName>
        <fullName evidence="1">Uncharacterized protein</fullName>
    </submittedName>
</protein>
<dbReference type="Proteomes" id="UP000287033">
    <property type="component" value="Unassembled WGS sequence"/>
</dbReference>